<reference evidence="2" key="1">
    <citation type="submission" date="2019-02" db="EMBL/GenBank/DDBJ databases">
        <title>Halonotius sp. a new haloarchaeum isolated from saline soil.</title>
        <authorList>
            <person name="Duran-Viseras A."/>
            <person name="Sanchez-Porro C."/>
            <person name="Ventosa A."/>
        </authorList>
    </citation>
    <scope>NUCLEOTIDE SEQUENCE</scope>
    <source>
        <strain evidence="2">F15B</strain>
    </source>
</reference>
<organism evidence="2 3">
    <name type="scientific">Halonotius terrestris</name>
    <dbReference type="NCBI Taxonomy" id="2487750"/>
    <lineage>
        <taxon>Archaea</taxon>
        <taxon>Methanobacteriati</taxon>
        <taxon>Methanobacteriota</taxon>
        <taxon>Stenosarchaea group</taxon>
        <taxon>Halobacteria</taxon>
        <taxon>Halobacteriales</taxon>
        <taxon>Haloferacaceae</taxon>
        <taxon>Halonotius</taxon>
    </lineage>
</organism>
<dbReference type="CDD" id="cd05403">
    <property type="entry name" value="NT_KNTase_like"/>
    <property type="match status" value="1"/>
</dbReference>
<proteinExistence type="predicted"/>
<dbReference type="Gene3D" id="3.30.460.10">
    <property type="entry name" value="Beta Polymerase, domain 2"/>
    <property type="match status" value="1"/>
</dbReference>
<gene>
    <name evidence="2" type="ORF">EGH24_04135</name>
</gene>
<dbReference type="SUPFAM" id="SSF81301">
    <property type="entry name" value="Nucleotidyltransferase"/>
    <property type="match status" value="1"/>
</dbReference>
<keyword evidence="3" id="KW-1185">Reference proteome</keyword>
<dbReference type="AlphaFoldDB" id="A0A8J8PCG0"/>
<evidence type="ECO:0000313" key="3">
    <source>
        <dbReference type="Proteomes" id="UP000705823"/>
    </source>
</evidence>
<name>A0A8J8PCG0_9EURY</name>
<dbReference type="InterPro" id="IPR043519">
    <property type="entry name" value="NT_sf"/>
</dbReference>
<dbReference type="Pfam" id="PF18765">
    <property type="entry name" value="Polbeta"/>
    <property type="match status" value="1"/>
</dbReference>
<dbReference type="PANTHER" id="PTHR43852">
    <property type="entry name" value="NUCLEOTIDYLTRANSFERASE"/>
    <property type="match status" value="1"/>
</dbReference>
<dbReference type="EMBL" id="RKLU01000002">
    <property type="protein sequence ID" value="TQQ82647.1"/>
    <property type="molecule type" value="Genomic_DNA"/>
</dbReference>
<feature type="domain" description="Polymerase beta nucleotidyltransferase" evidence="1">
    <location>
        <begin position="24"/>
        <end position="117"/>
    </location>
</feature>
<dbReference type="Proteomes" id="UP000705823">
    <property type="component" value="Unassembled WGS sequence"/>
</dbReference>
<dbReference type="InterPro" id="IPR052930">
    <property type="entry name" value="TA_antitoxin_MntA"/>
</dbReference>
<dbReference type="InterPro" id="IPR041633">
    <property type="entry name" value="Polbeta"/>
</dbReference>
<sequence length="153" mass="16356">MFDSAEQLDMAPSTADKDAVRETVRTVFADYPVTVGFLFGSLARSDATDASDIDVAVAFTDQPSVATDHTEQRLALSTDLALELGTDAVDVVDLRAAPPALVRSIFDDGTQLVGTKQDASRLRDQLLTDADATQRSPAERFDDALAALDDHLA</sequence>
<accession>A0A8J8PCG0</accession>
<dbReference type="PANTHER" id="PTHR43852:SF3">
    <property type="entry name" value="NUCLEOTIDYLTRANSFERASE"/>
    <property type="match status" value="1"/>
</dbReference>
<protein>
    <submittedName>
        <fullName evidence="2">Nucleotidyltransferase domain-containing protein</fullName>
    </submittedName>
</protein>
<evidence type="ECO:0000313" key="2">
    <source>
        <dbReference type="EMBL" id="TQQ82647.1"/>
    </source>
</evidence>
<comment type="caution">
    <text evidence="2">The sequence shown here is derived from an EMBL/GenBank/DDBJ whole genome shotgun (WGS) entry which is preliminary data.</text>
</comment>
<dbReference type="NCBIfam" id="NF047752">
    <property type="entry name" value="MntA_antitoxin"/>
    <property type="match status" value="1"/>
</dbReference>
<evidence type="ECO:0000259" key="1">
    <source>
        <dbReference type="Pfam" id="PF18765"/>
    </source>
</evidence>